<keyword evidence="2" id="KW-1185">Reference proteome</keyword>
<protein>
    <submittedName>
        <fullName evidence="1">Uncharacterized protein</fullName>
    </submittedName>
</protein>
<evidence type="ECO:0000313" key="2">
    <source>
        <dbReference type="Proteomes" id="UP001254165"/>
    </source>
</evidence>
<accession>A0ABU3NQ15</accession>
<gene>
    <name evidence="1" type="ORF">QYE77_08435</name>
</gene>
<dbReference type="RefSeq" id="WP_315624952.1">
    <property type="nucleotide sequence ID" value="NZ_JAUHMF010000002.1"/>
</dbReference>
<evidence type="ECO:0000313" key="1">
    <source>
        <dbReference type="EMBL" id="MDT8898293.1"/>
    </source>
</evidence>
<dbReference type="Proteomes" id="UP001254165">
    <property type="component" value="Unassembled WGS sequence"/>
</dbReference>
<name>A0ABU3NQ15_9CHLR</name>
<comment type="caution">
    <text evidence="1">The sequence shown here is derived from an EMBL/GenBank/DDBJ whole genome shotgun (WGS) entry which is preliminary data.</text>
</comment>
<dbReference type="EMBL" id="JAUHMF010000002">
    <property type="protein sequence ID" value="MDT8898293.1"/>
    <property type="molecule type" value="Genomic_DNA"/>
</dbReference>
<reference evidence="1 2" key="1">
    <citation type="submission" date="2023-07" db="EMBL/GenBank/DDBJ databases">
        <title>Novel species of Thermanaerothrix with wide hydrolytic capabilities.</title>
        <authorList>
            <person name="Zayulina K.S."/>
            <person name="Podosokorskaya O.A."/>
            <person name="Elcheninov A.G."/>
        </authorList>
    </citation>
    <scope>NUCLEOTIDE SEQUENCE [LARGE SCALE GENOMIC DNA]</scope>
    <source>
        <strain evidence="1 2">4228-RoL</strain>
    </source>
</reference>
<dbReference type="PROSITE" id="PS51257">
    <property type="entry name" value="PROKAR_LIPOPROTEIN"/>
    <property type="match status" value="1"/>
</dbReference>
<organism evidence="1 2">
    <name type="scientific">Thermanaerothrix solaris</name>
    <dbReference type="NCBI Taxonomy" id="3058434"/>
    <lineage>
        <taxon>Bacteria</taxon>
        <taxon>Bacillati</taxon>
        <taxon>Chloroflexota</taxon>
        <taxon>Anaerolineae</taxon>
        <taxon>Anaerolineales</taxon>
        <taxon>Anaerolineaceae</taxon>
        <taxon>Thermanaerothrix</taxon>
    </lineage>
</organism>
<proteinExistence type="predicted"/>
<sequence length="44" mass="4638">MEALIRIGMAFLPLILAAAGCGALAARRVSVWLVARNRGKGIMV</sequence>